<keyword evidence="3" id="KW-1185">Reference proteome</keyword>
<protein>
    <submittedName>
        <fullName evidence="2">Uncharacterized protein</fullName>
    </submittedName>
</protein>
<organism evidence="2 3">
    <name type="scientific">Nonomuraea glycinis</name>
    <dbReference type="NCBI Taxonomy" id="2047744"/>
    <lineage>
        <taxon>Bacteria</taxon>
        <taxon>Bacillati</taxon>
        <taxon>Actinomycetota</taxon>
        <taxon>Actinomycetes</taxon>
        <taxon>Streptosporangiales</taxon>
        <taxon>Streptosporangiaceae</taxon>
        <taxon>Nonomuraea</taxon>
    </lineage>
</organism>
<proteinExistence type="predicted"/>
<comment type="caution">
    <text evidence="2">The sequence shown here is derived from an EMBL/GenBank/DDBJ whole genome shotgun (WGS) entry which is preliminary data.</text>
</comment>
<gene>
    <name evidence="2" type="ORF">GCM10012278_70690</name>
</gene>
<reference evidence="2" key="1">
    <citation type="journal article" date="2014" name="Int. J. Syst. Evol. Microbiol.">
        <title>Complete genome sequence of Corynebacterium casei LMG S-19264T (=DSM 44701T), isolated from a smear-ripened cheese.</title>
        <authorList>
            <consortium name="US DOE Joint Genome Institute (JGI-PGF)"/>
            <person name="Walter F."/>
            <person name="Albersmeier A."/>
            <person name="Kalinowski J."/>
            <person name="Ruckert C."/>
        </authorList>
    </citation>
    <scope>NUCLEOTIDE SEQUENCE</scope>
    <source>
        <strain evidence="2">CGMCC 4.7430</strain>
    </source>
</reference>
<reference evidence="2" key="2">
    <citation type="submission" date="2020-09" db="EMBL/GenBank/DDBJ databases">
        <authorList>
            <person name="Sun Q."/>
            <person name="Zhou Y."/>
        </authorList>
    </citation>
    <scope>NUCLEOTIDE SEQUENCE</scope>
    <source>
        <strain evidence="2">CGMCC 4.7430</strain>
    </source>
</reference>
<dbReference type="EMBL" id="BMNK01000016">
    <property type="protein sequence ID" value="GGP14527.1"/>
    <property type="molecule type" value="Genomic_DNA"/>
</dbReference>
<name>A0A918ACN8_9ACTN</name>
<sequence length="97" mass="10345">MRTAGIADAASAVTSASKADAMRGSSTGPHIVWQAGAGRQLLPRLHQRIDSEKSRPLRPAGTFFEEGECDTWPGYRIDVVGREPPFVGESYGGSLEA</sequence>
<evidence type="ECO:0000313" key="2">
    <source>
        <dbReference type="EMBL" id="GGP14527.1"/>
    </source>
</evidence>
<dbReference type="AlphaFoldDB" id="A0A918ACN8"/>
<dbReference type="Proteomes" id="UP000660745">
    <property type="component" value="Unassembled WGS sequence"/>
</dbReference>
<evidence type="ECO:0000313" key="3">
    <source>
        <dbReference type="Proteomes" id="UP000660745"/>
    </source>
</evidence>
<accession>A0A918ACN8</accession>
<evidence type="ECO:0000256" key="1">
    <source>
        <dbReference type="SAM" id="MobiDB-lite"/>
    </source>
</evidence>
<feature type="region of interest" description="Disordered" evidence="1">
    <location>
        <begin position="1"/>
        <end position="29"/>
    </location>
</feature>